<dbReference type="EMBL" id="JBBPBM010000046">
    <property type="protein sequence ID" value="KAK8521769.1"/>
    <property type="molecule type" value="Genomic_DNA"/>
</dbReference>
<dbReference type="Proteomes" id="UP001472677">
    <property type="component" value="Unassembled WGS sequence"/>
</dbReference>
<name>A0ABR2CPV8_9ROSI</name>
<protein>
    <submittedName>
        <fullName evidence="1">Uncharacterized protein</fullName>
    </submittedName>
</protein>
<proteinExistence type="predicted"/>
<gene>
    <name evidence="1" type="ORF">V6N12_066352</name>
</gene>
<keyword evidence="2" id="KW-1185">Reference proteome</keyword>
<comment type="caution">
    <text evidence="1">The sequence shown here is derived from an EMBL/GenBank/DDBJ whole genome shotgun (WGS) entry which is preliminary data.</text>
</comment>
<evidence type="ECO:0000313" key="1">
    <source>
        <dbReference type="EMBL" id="KAK8521769.1"/>
    </source>
</evidence>
<evidence type="ECO:0000313" key="2">
    <source>
        <dbReference type="Proteomes" id="UP001472677"/>
    </source>
</evidence>
<reference evidence="1 2" key="1">
    <citation type="journal article" date="2024" name="G3 (Bethesda)">
        <title>Genome assembly of Hibiscus sabdariffa L. provides insights into metabolisms of medicinal natural products.</title>
        <authorList>
            <person name="Kim T."/>
        </authorList>
    </citation>
    <scope>NUCLEOTIDE SEQUENCE [LARGE SCALE GENOMIC DNA]</scope>
    <source>
        <strain evidence="1">TK-2024</strain>
        <tissue evidence="1">Old leaves</tissue>
    </source>
</reference>
<organism evidence="1 2">
    <name type="scientific">Hibiscus sabdariffa</name>
    <name type="common">roselle</name>
    <dbReference type="NCBI Taxonomy" id="183260"/>
    <lineage>
        <taxon>Eukaryota</taxon>
        <taxon>Viridiplantae</taxon>
        <taxon>Streptophyta</taxon>
        <taxon>Embryophyta</taxon>
        <taxon>Tracheophyta</taxon>
        <taxon>Spermatophyta</taxon>
        <taxon>Magnoliopsida</taxon>
        <taxon>eudicotyledons</taxon>
        <taxon>Gunneridae</taxon>
        <taxon>Pentapetalae</taxon>
        <taxon>rosids</taxon>
        <taxon>malvids</taxon>
        <taxon>Malvales</taxon>
        <taxon>Malvaceae</taxon>
        <taxon>Malvoideae</taxon>
        <taxon>Hibiscus</taxon>
    </lineage>
</organism>
<sequence length="96" mass="10022">MRCVVSRGECDGGVCSPGTSGISGVCTARLAWFELASVSDDVVLDSGSAREDACFDSAPVAFCLLTHLSLLFLFRAANILVSFRTSKPVVCSGNNS</sequence>
<accession>A0ABR2CPV8</accession>